<dbReference type="AlphaFoldDB" id="A0A9N8D1D2"/>
<accession>A0A9N8D1D2</accession>
<evidence type="ECO:0000313" key="1">
    <source>
        <dbReference type="EMBL" id="CAB5689331.1"/>
    </source>
</evidence>
<sequence length="175" mass="19649">MGYTHYFTQTQTVDIPLWQNFGQHLTLLYRHYQANPISAKQICGGYLDEVIVLCNGGGELTLTPETLFLDEDTLCFNGEASRELDHETFVIHRQMPDGHGRSDTGYWDFCKTAYKPYDVFVTAALLLLHNLCAGCFSVSSDGDAHEWQPVLDYVRAVFPQLRLSLPDGIAAVGLE</sequence>
<protein>
    <submittedName>
        <fullName evidence="1">Uncharacterized protein</fullName>
    </submittedName>
</protein>
<dbReference type="EMBL" id="CAHPSF010000003">
    <property type="protein sequence ID" value="CAB5689331.1"/>
    <property type="molecule type" value="Genomic_DNA"/>
</dbReference>
<evidence type="ECO:0000313" key="2">
    <source>
        <dbReference type="Proteomes" id="UP000834611"/>
    </source>
</evidence>
<name>A0A9N8D1D2_PRORE</name>
<comment type="caution">
    <text evidence="1">The sequence shown here is derived from an EMBL/GenBank/DDBJ whole genome shotgun (WGS) entry which is preliminary data.</text>
</comment>
<organism evidence="1 2">
    <name type="scientific">Providencia rettgeri</name>
    <dbReference type="NCBI Taxonomy" id="587"/>
    <lineage>
        <taxon>Bacteria</taxon>
        <taxon>Pseudomonadati</taxon>
        <taxon>Pseudomonadota</taxon>
        <taxon>Gammaproteobacteria</taxon>
        <taxon>Enterobacterales</taxon>
        <taxon>Morganellaceae</taxon>
        <taxon>Providencia</taxon>
    </lineage>
</organism>
<dbReference type="Proteomes" id="UP000834611">
    <property type="component" value="Unassembled WGS sequence"/>
</dbReference>
<reference evidence="1" key="1">
    <citation type="submission" date="2020-05" db="EMBL/GenBank/DDBJ databases">
        <authorList>
            <person name="Delgado-Blas J."/>
        </authorList>
    </citation>
    <scope>NUCLEOTIDE SEQUENCE</scope>
    <source>
        <strain evidence="1">BB1453</strain>
    </source>
</reference>
<gene>
    <name evidence="1" type="ORF">GHA_01799</name>
</gene>
<dbReference type="RefSeq" id="WP_164455116.1">
    <property type="nucleotide sequence ID" value="NZ_AP022372.1"/>
</dbReference>
<proteinExistence type="predicted"/>